<name>A0A0A9GFE7_ARUDO</name>
<organism evidence="1">
    <name type="scientific">Arundo donax</name>
    <name type="common">Giant reed</name>
    <name type="synonym">Donax arundinaceus</name>
    <dbReference type="NCBI Taxonomy" id="35708"/>
    <lineage>
        <taxon>Eukaryota</taxon>
        <taxon>Viridiplantae</taxon>
        <taxon>Streptophyta</taxon>
        <taxon>Embryophyta</taxon>
        <taxon>Tracheophyta</taxon>
        <taxon>Spermatophyta</taxon>
        <taxon>Magnoliopsida</taxon>
        <taxon>Liliopsida</taxon>
        <taxon>Poales</taxon>
        <taxon>Poaceae</taxon>
        <taxon>PACMAD clade</taxon>
        <taxon>Arundinoideae</taxon>
        <taxon>Arundineae</taxon>
        <taxon>Arundo</taxon>
    </lineage>
</organism>
<protein>
    <submittedName>
        <fullName evidence="1">Uncharacterized protein</fullName>
    </submittedName>
</protein>
<dbReference type="EMBL" id="GBRH01176605">
    <property type="protein sequence ID" value="JAE21291.1"/>
    <property type="molecule type" value="Transcribed_RNA"/>
</dbReference>
<evidence type="ECO:0000313" key="1">
    <source>
        <dbReference type="EMBL" id="JAE21291.1"/>
    </source>
</evidence>
<accession>A0A0A9GFE7</accession>
<sequence>MRRPRRAASPT</sequence>
<reference evidence="1" key="2">
    <citation type="journal article" date="2015" name="Data Brief">
        <title>Shoot transcriptome of the giant reed, Arundo donax.</title>
        <authorList>
            <person name="Barrero R.A."/>
            <person name="Guerrero F.D."/>
            <person name="Moolhuijzen P."/>
            <person name="Goolsby J.A."/>
            <person name="Tidwell J."/>
            <person name="Bellgard S.E."/>
            <person name="Bellgard M.I."/>
        </authorList>
    </citation>
    <scope>NUCLEOTIDE SEQUENCE</scope>
    <source>
        <tissue evidence="1">Shoot tissue taken approximately 20 cm above the soil surface</tissue>
    </source>
</reference>
<reference evidence="1" key="1">
    <citation type="submission" date="2014-09" db="EMBL/GenBank/DDBJ databases">
        <authorList>
            <person name="Magalhaes I.L.F."/>
            <person name="Oliveira U."/>
            <person name="Santos F.R."/>
            <person name="Vidigal T.H.D.A."/>
            <person name="Brescovit A.D."/>
            <person name="Santos A.J."/>
        </authorList>
    </citation>
    <scope>NUCLEOTIDE SEQUENCE</scope>
    <source>
        <tissue evidence="1">Shoot tissue taken approximately 20 cm above the soil surface</tissue>
    </source>
</reference>
<proteinExistence type="predicted"/>